<feature type="coiled-coil region" evidence="16">
    <location>
        <begin position="212"/>
        <end position="239"/>
    </location>
</feature>
<evidence type="ECO:0000313" key="22">
    <source>
        <dbReference type="EMBL" id="UUL82473.1"/>
    </source>
</evidence>
<evidence type="ECO:0000256" key="16">
    <source>
        <dbReference type="SAM" id="Coils"/>
    </source>
</evidence>
<dbReference type="InterPro" id="IPR032807">
    <property type="entry name" value="GNVR"/>
</dbReference>
<reference evidence="22" key="1">
    <citation type="submission" date="2022-07" db="EMBL/GenBank/DDBJ databases">
        <title>Sphingomonas sp. nov., a novel bacterium isolated from the north slope of the Mount Everest.</title>
        <authorList>
            <person name="Cui X."/>
            <person name="Liu Y."/>
        </authorList>
    </citation>
    <scope>NUCLEOTIDE SEQUENCE</scope>
    <source>
        <strain evidence="22">S5-59</strain>
    </source>
</reference>
<protein>
    <recommendedName>
        <fullName evidence="4">non-specific protein-tyrosine kinase</fullName>
        <ecNumber evidence="4">2.7.10.2</ecNumber>
    </recommendedName>
</protein>
<evidence type="ECO:0000259" key="20">
    <source>
        <dbReference type="Pfam" id="PF13614"/>
    </source>
</evidence>
<comment type="catalytic activity">
    <reaction evidence="15">
        <text>L-tyrosyl-[protein] + ATP = O-phospho-L-tyrosyl-[protein] + ADP + H(+)</text>
        <dbReference type="Rhea" id="RHEA:10596"/>
        <dbReference type="Rhea" id="RHEA-COMP:10136"/>
        <dbReference type="Rhea" id="RHEA-COMP:20101"/>
        <dbReference type="ChEBI" id="CHEBI:15378"/>
        <dbReference type="ChEBI" id="CHEBI:30616"/>
        <dbReference type="ChEBI" id="CHEBI:46858"/>
        <dbReference type="ChEBI" id="CHEBI:61978"/>
        <dbReference type="ChEBI" id="CHEBI:456216"/>
        <dbReference type="EC" id="2.7.10.2"/>
    </reaction>
</comment>
<evidence type="ECO:0000256" key="11">
    <source>
        <dbReference type="ARBA" id="ARBA00022840"/>
    </source>
</evidence>
<evidence type="ECO:0000256" key="17">
    <source>
        <dbReference type="SAM" id="MobiDB-lite"/>
    </source>
</evidence>
<dbReference type="InterPro" id="IPR005702">
    <property type="entry name" value="Wzc-like_C"/>
</dbReference>
<comment type="subcellular location">
    <subcellularLocation>
        <location evidence="1">Cell inner membrane</location>
        <topology evidence="1">Multi-pass membrane protein</topology>
    </subcellularLocation>
</comment>
<keyword evidence="16" id="KW-0175">Coiled coil</keyword>
<organism evidence="22 23">
    <name type="scientific">Sphingomonas qomolangmaensis</name>
    <dbReference type="NCBI Taxonomy" id="2918765"/>
    <lineage>
        <taxon>Bacteria</taxon>
        <taxon>Pseudomonadati</taxon>
        <taxon>Pseudomonadota</taxon>
        <taxon>Alphaproteobacteria</taxon>
        <taxon>Sphingomonadales</taxon>
        <taxon>Sphingomonadaceae</taxon>
        <taxon>Sphingomonas</taxon>
    </lineage>
</organism>
<name>A0ABY5LA35_9SPHN</name>
<dbReference type="PANTHER" id="PTHR32309:SF13">
    <property type="entry name" value="FERRIC ENTEROBACTIN TRANSPORT PROTEIN FEPE"/>
    <property type="match status" value="1"/>
</dbReference>
<feature type="domain" description="AAA" evidence="20">
    <location>
        <begin position="552"/>
        <end position="664"/>
    </location>
</feature>
<evidence type="ECO:0000256" key="1">
    <source>
        <dbReference type="ARBA" id="ARBA00004429"/>
    </source>
</evidence>
<proteinExistence type="inferred from homology"/>
<keyword evidence="8 18" id="KW-0812">Transmembrane</keyword>
<evidence type="ECO:0000256" key="2">
    <source>
        <dbReference type="ARBA" id="ARBA00007316"/>
    </source>
</evidence>
<comment type="similarity">
    <text evidence="3">Belongs to the etk/wzc family.</text>
</comment>
<evidence type="ECO:0000256" key="6">
    <source>
        <dbReference type="ARBA" id="ARBA00022519"/>
    </source>
</evidence>
<dbReference type="EC" id="2.7.10.2" evidence="4"/>
<evidence type="ECO:0000256" key="14">
    <source>
        <dbReference type="ARBA" id="ARBA00023137"/>
    </source>
</evidence>
<keyword evidence="6" id="KW-0997">Cell inner membrane</keyword>
<evidence type="ECO:0000256" key="8">
    <source>
        <dbReference type="ARBA" id="ARBA00022692"/>
    </source>
</evidence>
<keyword evidence="11" id="KW-0067">ATP-binding</keyword>
<dbReference type="CDD" id="cd05387">
    <property type="entry name" value="BY-kinase"/>
    <property type="match status" value="1"/>
</dbReference>
<keyword evidence="13 18" id="KW-0472">Membrane</keyword>
<dbReference type="InterPro" id="IPR050445">
    <property type="entry name" value="Bact_polysacc_biosynth/exp"/>
</dbReference>
<evidence type="ECO:0000256" key="9">
    <source>
        <dbReference type="ARBA" id="ARBA00022741"/>
    </source>
</evidence>
<feature type="domain" description="Tyrosine-protein kinase G-rich" evidence="21">
    <location>
        <begin position="403"/>
        <end position="472"/>
    </location>
</feature>
<dbReference type="SUPFAM" id="SSF52540">
    <property type="entry name" value="P-loop containing nucleoside triphosphate hydrolases"/>
    <property type="match status" value="1"/>
</dbReference>
<dbReference type="Pfam" id="PF13614">
    <property type="entry name" value="AAA_31"/>
    <property type="match status" value="1"/>
</dbReference>
<dbReference type="Proteomes" id="UP001058533">
    <property type="component" value="Chromosome"/>
</dbReference>
<evidence type="ECO:0000256" key="13">
    <source>
        <dbReference type="ARBA" id="ARBA00023136"/>
    </source>
</evidence>
<dbReference type="Pfam" id="PF02706">
    <property type="entry name" value="Wzz"/>
    <property type="match status" value="1"/>
</dbReference>
<evidence type="ECO:0000256" key="5">
    <source>
        <dbReference type="ARBA" id="ARBA00022475"/>
    </source>
</evidence>
<dbReference type="RefSeq" id="WP_256506306.1">
    <property type="nucleotide sequence ID" value="NZ_CP101740.1"/>
</dbReference>
<dbReference type="InterPro" id="IPR025669">
    <property type="entry name" value="AAA_dom"/>
</dbReference>
<evidence type="ECO:0000256" key="3">
    <source>
        <dbReference type="ARBA" id="ARBA00008883"/>
    </source>
</evidence>
<gene>
    <name evidence="22" type="ORF">NMP03_15090</name>
</gene>
<keyword evidence="10" id="KW-0418">Kinase</keyword>
<comment type="similarity">
    <text evidence="2">Belongs to the CpsD/CapB family.</text>
</comment>
<feature type="domain" description="Polysaccharide chain length determinant N-terminal" evidence="19">
    <location>
        <begin position="40"/>
        <end position="131"/>
    </location>
</feature>
<evidence type="ECO:0000256" key="7">
    <source>
        <dbReference type="ARBA" id="ARBA00022679"/>
    </source>
</evidence>
<feature type="transmembrane region" description="Helical" evidence="18">
    <location>
        <begin position="55"/>
        <end position="74"/>
    </location>
</feature>
<evidence type="ECO:0000256" key="10">
    <source>
        <dbReference type="ARBA" id="ARBA00022777"/>
    </source>
</evidence>
<evidence type="ECO:0000256" key="4">
    <source>
        <dbReference type="ARBA" id="ARBA00011903"/>
    </source>
</evidence>
<keyword evidence="23" id="KW-1185">Reference proteome</keyword>
<sequence length="744" mass="80104">MNEAMGEIGGRSLRRPHRSDATSVFAAKVPWSGNVHRPTQIDVGDLLRILFKWKWLILTAVIVGVALAIAATMLSTRVYRSVATLEINTSPIEVMGNNRGVQPKMRGEDQFLQTQFGLLKSRSLAERVATTLNLGNDASFVQATGSAEQKRRAATYKLVSNLRVEPLRGSNLVALSYTDVDPERATRIVNAFANGFIDSTAERRYGTTAFARNFLQGRLNATRERLEESERQLVNYARSKGIVQLNSGGGQASGRDADSPTGGSGDSLTTQSLLTLNGALSNAIGERIAAEQRYRQAVATSAAGDILQNPTITGLRSERARLEADYRERLATFKPDYPDMIALRTRITEIGAALSRENGDVSSSLRSAYLAASGREAELREQVASLRSNVLDLRNRGIGYTILQREVETNRGLYDALLQRYKEIGVVGGLGESQAVVVDTALPPRSPFQPNPIRNLLIGIVAGLVIGMAIAFGIEFIDDTIKSAEDVGSKLHLPLLGLVPRMEKRASIVDELANPRSEVAEAYYSVLTALTFTSGNVHPKSLLVTSSRASEGKSSTSLALAQNFARTGLSVLLIDADLRKPSFLAKTADSIGLSRLLCSNEALGEHIVGTNTPRLSLLPSGLVPPNPAELLATRRIHQIIAEAMSSYDMVIIDAPPVLGLADAPVLGSICEATLLVIEAASIRRAIVLNAIERLTTADARLIGVVLTKYNPKTSGYGYGYGYGDGYGGPYGSKPRTTPMLDIAS</sequence>
<evidence type="ECO:0000256" key="18">
    <source>
        <dbReference type="SAM" id="Phobius"/>
    </source>
</evidence>
<evidence type="ECO:0000259" key="21">
    <source>
        <dbReference type="Pfam" id="PF13807"/>
    </source>
</evidence>
<feature type="transmembrane region" description="Helical" evidence="18">
    <location>
        <begin position="455"/>
        <end position="474"/>
    </location>
</feature>
<dbReference type="Pfam" id="PF13807">
    <property type="entry name" value="GNVR"/>
    <property type="match status" value="1"/>
</dbReference>
<dbReference type="Gene3D" id="3.40.50.300">
    <property type="entry name" value="P-loop containing nucleotide triphosphate hydrolases"/>
    <property type="match status" value="1"/>
</dbReference>
<evidence type="ECO:0000256" key="12">
    <source>
        <dbReference type="ARBA" id="ARBA00022989"/>
    </source>
</evidence>
<keyword evidence="12 18" id="KW-1133">Transmembrane helix</keyword>
<accession>A0ABY5LA35</accession>
<keyword evidence="7" id="KW-0808">Transferase</keyword>
<evidence type="ECO:0000259" key="19">
    <source>
        <dbReference type="Pfam" id="PF02706"/>
    </source>
</evidence>
<dbReference type="InterPro" id="IPR027417">
    <property type="entry name" value="P-loop_NTPase"/>
</dbReference>
<dbReference type="EMBL" id="CP101740">
    <property type="protein sequence ID" value="UUL82473.1"/>
    <property type="molecule type" value="Genomic_DNA"/>
</dbReference>
<keyword evidence="5" id="KW-1003">Cell membrane</keyword>
<evidence type="ECO:0000313" key="23">
    <source>
        <dbReference type="Proteomes" id="UP001058533"/>
    </source>
</evidence>
<dbReference type="InterPro" id="IPR003856">
    <property type="entry name" value="LPS_length_determ_N"/>
</dbReference>
<evidence type="ECO:0000256" key="15">
    <source>
        <dbReference type="ARBA" id="ARBA00051245"/>
    </source>
</evidence>
<keyword evidence="9" id="KW-0547">Nucleotide-binding</keyword>
<feature type="region of interest" description="Disordered" evidence="17">
    <location>
        <begin position="245"/>
        <end position="270"/>
    </location>
</feature>
<dbReference type="NCBIfam" id="TIGR01007">
    <property type="entry name" value="eps_fam"/>
    <property type="match status" value="1"/>
</dbReference>
<dbReference type="PANTHER" id="PTHR32309">
    <property type="entry name" value="TYROSINE-PROTEIN KINASE"/>
    <property type="match status" value="1"/>
</dbReference>
<keyword evidence="14" id="KW-0829">Tyrosine-protein kinase</keyword>